<feature type="compositionally biased region" description="Low complexity" evidence="1">
    <location>
        <begin position="296"/>
        <end position="308"/>
    </location>
</feature>
<protein>
    <submittedName>
        <fullName evidence="3">Drug/metabolite transporter (DMT)-like permease</fullName>
    </submittedName>
</protein>
<feature type="transmembrane region" description="Helical" evidence="2">
    <location>
        <begin position="215"/>
        <end position="234"/>
    </location>
</feature>
<keyword evidence="2" id="KW-0812">Transmembrane</keyword>
<keyword evidence="2" id="KW-1133">Transmembrane helix</keyword>
<dbReference type="RefSeq" id="WP_307566595.1">
    <property type="nucleotide sequence ID" value="NZ_JAUSQU010000001.1"/>
</dbReference>
<evidence type="ECO:0000256" key="2">
    <source>
        <dbReference type="SAM" id="Phobius"/>
    </source>
</evidence>
<feature type="transmembrane region" description="Helical" evidence="2">
    <location>
        <begin position="128"/>
        <end position="147"/>
    </location>
</feature>
<feature type="transmembrane region" description="Helical" evidence="2">
    <location>
        <begin position="20"/>
        <end position="38"/>
    </location>
</feature>
<dbReference type="Proteomes" id="UP001225356">
    <property type="component" value="Unassembled WGS sequence"/>
</dbReference>
<evidence type="ECO:0000313" key="4">
    <source>
        <dbReference type="Proteomes" id="UP001225356"/>
    </source>
</evidence>
<feature type="transmembrane region" description="Helical" evidence="2">
    <location>
        <begin position="50"/>
        <end position="69"/>
    </location>
</feature>
<organism evidence="3 4">
    <name type="scientific">Streptosporangium lutulentum</name>
    <dbReference type="NCBI Taxonomy" id="1461250"/>
    <lineage>
        <taxon>Bacteria</taxon>
        <taxon>Bacillati</taxon>
        <taxon>Actinomycetota</taxon>
        <taxon>Actinomycetes</taxon>
        <taxon>Streptosporangiales</taxon>
        <taxon>Streptosporangiaceae</taxon>
        <taxon>Streptosporangium</taxon>
    </lineage>
</organism>
<name>A0ABT9QSU3_9ACTN</name>
<feature type="transmembrane region" description="Helical" evidence="2">
    <location>
        <begin position="76"/>
        <end position="95"/>
    </location>
</feature>
<dbReference type="InterPro" id="IPR037185">
    <property type="entry name" value="EmrE-like"/>
</dbReference>
<accession>A0ABT9QSU3</accession>
<keyword evidence="2" id="KW-0472">Membrane</keyword>
<evidence type="ECO:0000256" key="1">
    <source>
        <dbReference type="SAM" id="MobiDB-lite"/>
    </source>
</evidence>
<feature type="transmembrane region" description="Helical" evidence="2">
    <location>
        <begin position="101"/>
        <end position="121"/>
    </location>
</feature>
<evidence type="ECO:0000313" key="3">
    <source>
        <dbReference type="EMBL" id="MDP9848994.1"/>
    </source>
</evidence>
<feature type="transmembrane region" description="Helical" evidence="2">
    <location>
        <begin position="153"/>
        <end position="174"/>
    </location>
</feature>
<sequence>MNTNVSTITPRVEIRGLSQAAGAMFLVGTLAGVSGVIGDYPVYGGQALRYLLAAATLFAVARIAGLGFVRLTPRETALLVALSLTGLVIFNVAVIEATRHSGPALVGTVLGTVPLALALLGGRPTPRIVGAATVVVAGATLATGLGSGDLPGLLWSLVALVCEICFSLLAIPLLPKLGAVRVSAYSAALAVPLLVVIGLLVDGTAMLRVPSSSEALGLAYQSVIVTTVAFFLWYDALPRLGTETAGLFAGLIPVGAIVTGLILGLGAPSVPDLAGAALVVTGIVIGLSAAASPSAATATGSPAAGARPPATPVNSRAAEACSPTAPASSPAAATRPPTVRAASHSPAARPATTPTVAPVPEAGPPVNPASSPVNGGTFRRHS</sequence>
<feature type="transmembrane region" description="Helical" evidence="2">
    <location>
        <begin position="246"/>
        <end position="267"/>
    </location>
</feature>
<dbReference type="EMBL" id="JAUSQU010000001">
    <property type="protein sequence ID" value="MDP9848994.1"/>
    <property type="molecule type" value="Genomic_DNA"/>
</dbReference>
<gene>
    <name evidence="3" type="ORF">J2853_008205</name>
</gene>
<dbReference type="SUPFAM" id="SSF103481">
    <property type="entry name" value="Multidrug resistance efflux transporter EmrE"/>
    <property type="match status" value="1"/>
</dbReference>
<feature type="transmembrane region" description="Helical" evidence="2">
    <location>
        <begin position="186"/>
        <end position="209"/>
    </location>
</feature>
<reference evidence="3 4" key="1">
    <citation type="submission" date="2023-07" db="EMBL/GenBank/DDBJ databases">
        <title>Sequencing the genomes of 1000 actinobacteria strains.</title>
        <authorList>
            <person name="Klenk H.-P."/>
        </authorList>
    </citation>
    <scope>NUCLEOTIDE SEQUENCE [LARGE SCALE GENOMIC DNA]</scope>
    <source>
        <strain evidence="3 4">DSM 46740</strain>
    </source>
</reference>
<proteinExistence type="predicted"/>
<feature type="compositionally biased region" description="Low complexity" evidence="1">
    <location>
        <begin position="316"/>
        <end position="360"/>
    </location>
</feature>
<feature type="transmembrane region" description="Helical" evidence="2">
    <location>
        <begin position="273"/>
        <end position="291"/>
    </location>
</feature>
<feature type="region of interest" description="Disordered" evidence="1">
    <location>
        <begin position="296"/>
        <end position="382"/>
    </location>
</feature>
<comment type="caution">
    <text evidence="3">The sequence shown here is derived from an EMBL/GenBank/DDBJ whole genome shotgun (WGS) entry which is preliminary data.</text>
</comment>
<keyword evidence="4" id="KW-1185">Reference proteome</keyword>